<dbReference type="SUPFAM" id="SSF56300">
    <property type="entry name" value="Metallo-dependent phosphatases"/>
    <property type="match status" value="1"/>
</dbReference>
<dbReference type="InterPro" id="IPR004843">
    <property type="entry name" value="Calcineurin-like_PHP"/>
</dbReference>
<protein>
    <recommendedName>
        <fullName evidence="1">Calcineurin-like phosphoesterase domain-containing protein</fullName>
    </recommendedName>
</protein>
<dbReference type="RefSeq" id="XP_033674159.1">
    <property type="nucleotide sequence ID" value="XM_033815324.1"/>
</dbReference>
<evidence type="ECO:0000313" key="3">
    <source>
        <dbReference type="Proteomes" id="UP000799537"/>
    </source>
</evidence>
<evidence type="ECO:0000313" key="2">
    <source>
        <dbReference type="EMBL" id="KAF2173270.1"/>
    </source>
</evidence>
<dbReference type="Gene3D" id="3.60.21.10">
    <property type="match status" value="1"/>
</dbReference>
<dbReference type="CDD" id="cd07379">
    <property type="entry name" value="MPP_239FB"/>
    <property type="match status" value="1"/>
</dbReference>
<sequence length="348" mass="38452">MATVNTRVLIISDTHCAPLAEQDEGRQPFAPFKAPLPKADVLIHCGDLTMTGLDAEYHKTLDMLAQIDAPVKLVIPGNHDLTLDRDFVFSHAKKDPKSEAEAHAKVDKARELWTSPDGRAQREGITYLVEGVHQIDLPNGARVTIYASPYTPEFYDWGFPYERDEDRFNSPLRTLSDAKNIAPYPVAPFTHTVVPVDILLTHGPPYARLDQTNRGDFAGCPHLLRALMRSRPLIHCFGHIHEGWGAERVEWSNDADNVADSSASISQWQNGSWKAGVAQQGSAIEKVQTDLDAAKEHHAVFVDVSKEGGQGLKRGEETLLVNAAIMDVEYSPVNAPWIVDIDLPKAIS</sequence>
<feature type="domain" description="Calcineurin-like phosphoesterase" evidence="1">
    <location>
        <begin position="7"/>
        <end position="242"/>
    </location>
</feature>
<dbReference type="AlphaFoldDB" id="A0A6A6D4H6"/>
<reference evidence="2" key="1">
    <citation type="journal article" date="2020" name="Stud. Mycol.">
        <title>101 Dothideomycetes genomes: a test case for predicting lifestyles and emergence of pathogens.</title>
        <authorList>
            <person name="Haridas S."/>
            <person name="Albert R."/>
            <person name="Binder M."/>
            <person name="Bloem J."/>
            <person name="Labutti K."/>
            <person name="Salamov A."/>
            <person name="Andreopoulos B."/>
            <person name="Baker S."/>
            <person name="Barry K."/>
            <person name="Bills G."/>
            <person name="Bluhm B."/>
            <person name="Cannon C."/>
            <person name="Castanera R."/>
            <person name="Culley D."/>
            <person name="Daum C."/>
            <person name="Ezra D."/>
            <person name="Gonzalez J."/>
            <person name="Henrissat B."/>
            <person name="Kuo A."/>
            <person name="Liang C."/>
            <person name="Lipzen A."/>
            <person name="Lutzoni F."/>
            <person name="Magnuson J."/>
            <person name="Mondo S."/>
            <person name="Nolan M."/>
            <person name="Ohm R."/>
            <person name="Pangilinan J."/>
            <person name="Park H.-J."/>
            <person name="Ramirez L."/>
            <person name="Alfaro M."/>
            <person name="Sun H."/>
            <person name="Tritt A."/>
            <person name="Yoshinaga Y."/>
            <person name="Zwiers L.-H."/>
            <person name="Turgeon B."/>
            <person name="Goodwin S."/>
            <person name="Spatafora J."/>
            <person name="Crous P."/>
            <person name="Grigoriev I."/>
        </authorList>
    </citation>
    <scope>NUCLEOTIDE SEQUENCE</scope>
    <source>
        <strain evidence="2">ATCC 36951</strain>
    </source>
</reference>
<dbReference type="InterPro" id="IPR029052">
    <property type="entry name" value="Metallo-depent_PP-like"/>
</dbReference>
<dbReference type="InterPro" id="IPR051693">
    <property type="entry name" value="UPF0046_metallophosphoest"/>
</dbReference>
<gene>
    <name evidence="2" type="ORF">M409DRAFT_62827</name>
</gene>
<dbReference type="Proteomes" id="UP000799537">
    <property type="component" value="Unassembled WGS sequence"/>
</dbReference>
<dbReference type="PANTHER" id="PTHR12905:SF0">
    <property type="entry name" value="CALCINEURIN-LIKE PHOSPHOESTERASE DOMAIN-CONTAINING PROTEIN"/>
    <property type="match status" value="1"/>
</dbReference>
<evidence type="ECO:0000259" key="1">
    <source>
        <dbReference type="Pfam" id="PF00149"/>
    </source>
</evidence>
<dbReference type="GeneID" id="54568596"/>
<dbReference type="OrthoDB" id="630188at2759"/>
<organism evidence="2 3">
    <name type="scientific">Zasmidium cellare ATCC 36951</name>
    <dbReference type="NCBI Taxonomy" id="1080233"/>
    <lineage>
        <taxon>Eukaryota</taxon>
        <taxon>Fungi</taxon>
        <taxon>Dikarya</taxon>
        <taxon>Ascomycota</taxon>
        <taxon>Pezizomycotina</taxon>
        <taxon>Dothideomycetes</taxon>
        <taxon>Dothideomycetidae</taxon>
        <taxon>Mycosphaerellales</taxon>
        <taxon>Mycosphaerellaceae</taxon>
        <taxon>Zasmidium</taxon>
    </lineage>
</organism>
<name>A0A6A6D4H6_ZASCE</name>
<dbReference type="Pfam" id="PF00149">
    <property type="entry name" value="Metallophos"/>
    <property type="match status" value="1"/>
</dbReference>
<dbReference type="GO" id="GO:0016787">
    <property type="term" value="F:hydrolase activity"/>
    <property type="evidence" value="ECO:0007669"/>
    <property type="project" value="InterPro"/>
</dbReference>
<dbReference type="EMBL" id="ML993580">
    <property type="protein sequence ID" value="KAF2173270.1"/>
    <property type="molecule type" value="Genomic_DNA"/>
</dbReference>
<accession>A0A6A6D4H6</accession>
<keyword evidence="3" id="KW-1185">Reference proteome</keyword>
<dbReference type="PANTHER" id="PTHR12905">
    <property type="entry name" value="METALLOPHOSPHOESTERASE"/>
    <property type="match status" value="1"/>
</dbReference>
<proteinExistence type="predicted"/>